<gene>
    <name evidence="5" type="ORF">HH303_04025</name>
</gene>
<evidence type="ECO:0000259" key="4">
    <source>
        <dbReference type="PROSITE" id="PS51000"/>
    </source>
</evidence>
<dbReference type="InterPro" id="IPR037171">
    <property type="entry name" value="NagB/RpiA_transferase-like"/>
</dbReference>
<keyword evidence="2" id="KW-0238">DNA-binding</keyword>
<evidence type="ECO:0000256" key="1">
    <source>
        <dbReference type="ARBA" id="ARBA00023015"/>
    </source>
</evidence>
<protein>
    <submittedName>
        <fullName evidence="5">DeoR/GlpR transcriptional regulator</fullName>
    </submittedName>
</protein>
<dbReference type="InterPro" id="IPR018356">
    <property type="entry name" value="Tscrpt_reg_HTH_DeoR_CS"/>
</dbReference>
<dbReference type="SUPFAM" id="SSF46785">
    <property type="entry name" value="Winged helix' DNA-binding domain"/>
    <property type="match status" value="1"/>
</dbReference>
<dbReference type="EMBL" id="JABBNT010000001">
    <property type="protein sequence ID" value="NMM43632.1"/>
    <property type="molecule type" value="Genomic_DNA"/>
</dbReference>
<proteinExistence type="predicted"/>
<dbReference type="Proteomes" id="UP000539372">
    <property type="component" value="Unassembled WGS sequence"/>
</dbReference>
<comment type="caution">
    <text evidence="5">The sequence shown here is derived from an EMBL/GenBank/DDBJ whole genome shotgun (WGS) entry which is preliminary data.</text>
</comment>
<dbReference type="InterPro" id="IPR036390">
    <property type="entry name" value="WH_DNA-bd_sf"/>
</dbReference>
<dbReference type="PANTHER" id="PTHR30363">
    <property type="entry name" value="HTH-TYPE TRANSCRIPTIONAL REGULATOR SRLR-RELATED"/>
    <property type="match status" value="1"/>
</dbReference>
<dbReference type="GO" id="GO:0003677">
    <property type="term" value="F:DNA binding"/>
    <property type="evidence" value="ECO:0007669"/>
    <property type="project" value="UniProtKB-KW"/>
</dbReference>
<dbReference type="Gene3D" id="3.40.50.1360">
    <property type="match status" value="1"/>
</dbReference>
<keyword evidence="1" id="KW-0805">Transcription regulation</keyword>
<dbReference type="PRINTS" id="PR00037">
    <property type="entry name" value="HTHLACR"/>
</dbReference>
<dbReference type="Pfam" id="PF00455">
    <property type="entry name" value="DeoRC"/>
    <property type="match status" value="1"/>
</dbReference>
<evidence type="ECO:0000313" key="5">
    <source>
        <dbReference type="EMBL" id="NMM43632.1"/>
    </source>
</evidence>
<organism evidence="5 6">
    <name type="scientific">Pacificispira spongiicola</name>
    <dbReference type="NCBI Taxonomy" id="2729598"/>
    <lineage>
        <taxon>Bacteria</taxon>
        <taxon>Pseudomonadati</taxon>
        <taxon>Pseudomonadota</taxon>
        <taxon>Alphaproteobacteria</taxon>
        <taxon>Rhodospirillales</taxon>
        <taxon>Rhodospirillaceae</taxon>
        <taxon>Pacificispira</taxon>
    </lineage>
</organism>
<dbReference type="Pfam" id="PF08220">
    <property type="entry name" value="HTH_DeoR"/>
    <property type="match status" value="1"/>
</dbReference>
<dbReference type="GO" id="GO:0003700">
    <property type="term" value="F:DNA-binding transcription factor activity"/>
    <property type="evidence" value="ECO:0007669"/>
    <property type="project" value="InterPro"/>
</dbReference>
<evidence type="ECO:0000256" key="3">
    <source>
        <dbReference type="ARBA" id="ARBA00023163"/>
    </source>
</evidence>
<dbReference type="SUPFAM" id="SSF100950">
    <property type="entry name" value="NagB/RpiA/CoA transferase-like"/>
    <property type="match status" value="1"/>
</dbReference>
<evidence type="ECO:0000256" key="2">
    <source>
        <dbReference type="ARBA" id="ARBA00023125"/>
    </source>
</evidence>
<dbReference type="AlphaFoldDB" id="A0A7Y0DXW7"/>
<dbReference type="PROSITE" id="PS00894">
    <property type="entry name" value="HTH_DEOR_1"/>
    <property type="match status" value="1"/>
</dbReference>
<dbReference type="PROSITE" id="PS51000">
    <property type="entry name" value="HTH_DEOR_2"/>
    <property type="match status" value="1"/>
</dbReference>
<dbReference type="PANTHER" id="PTHR30363:SF44">
    <property type="entry name" value="AGA OPERON TRANSCRIPTIONAL REPRESSOR-RELATED"/>
    <property type="match status" value="1"/>
</dbReference>
<dbReference type="Gene3D" id="1.10.10.10">
    <property type="entry name" value="Winged helix-like DNA-binding domain superfamily/Winged helix DNA-binding domain"/>
    <property type="match status" value="1"/>
</dbReference>
<name>A0A7Y0DXW7_9PROT</name>
<keyword evidence="3" id="KW-0804">Transcription</keyword>
<feature type="domain" description="HTH deoR-type" evidence="4">
    <location>
        <begin position="9"/>
        <end position="64"/>
    </location>
</feature>
<keyword evidence="6" id="KW-1185">Reference proteome</keyword>
<dbReference type="InterPro" id="IPR001034">
    <property type="entry name" value="DeoR_HTH"/>
</dbReference>
<sequence length="258" mass="28510">MAGLGQRKQEERRRRLVEEITLDPGIMIRDLADKLNVSRETIRRDFDALCDSGVLQRRYGGAAILPSGNSLSFEARQARHVTERRMIARKAVSLLVAHQVVMLSPGTTALLFAEELAKTSTELTVITNGAREALALVGNRNLRVVMAPGDLDPQEAFVWGHETTEFFSRFNADLTVFFADGLDADGVSEADSRTVYAVKAMIDNSRHTMLLIDHHRFGQHSMQKICGLKTLDRVVSDEPPDDDLVAALAENGVELIVA</sequence>
<evidence type="ECO:0000313" key="6">
    <source>
        <dbReference type="Proteomes" id="UP000539372"/>
    </source>
</evidence>
<dbReference type="SMART" id="SM01134">
    <property type="entry name" value="DeoRC"/>
    <property type="match status" value="1"/>
</dbReference>
<dbReference type="RefSeq" id="WP_169623897.1">
    <property type="nucleotide sequence ID" value="NZ_JABBNT010000001.1"/>
</dbReference>
<dbReference type="InterPro" id="IPR014036">
    <property type="entry name" value="DeoR-like_C"/>
</dbReference>
<dbReference type="InterPro" id="IPR050313">
    <property type="entry name" value="Carb_Metab_HTH_regulators"/>
</dbReference>
<reference evidence="5 6" key="1">
    <citation type="submission" date="2020-04" db="EMBL/GenBank/DDBJ databases">
        <title>Rhodospirillaceae bacterium KN72 isolated from deep sea.</title>
        <authorList>
            <person name="Zhang D.-C."/>
        </authorList>
    </citation>
    <scope>NUCLEOTIDE SEQUENCE [LARGE SCALE GENOMIC DNA]</scope>
    <source>
        <strain evidence="5 6">KN72</strain>
    </source>
</reference>
<dbReference type="SMART" id="SM00420">
    <property type="entry name" value="HTH_DEOR"/>
    <property type="match status" value="1"/>
</dbReference>
<dbReference type="InterPro" id="IPR036388">
    <property type="entry name" value="WH-like_DNA-bd_sf"/>
</dbReference>
<accession>A0A7Y0DXW7</accession>